<name>A0A484NC40_9ASTE</name>
<gene>
    <name evidence="1" type="ORF">CCAM_LOCUS40548</name>
</gene>
<protein>
    <submittedName>
        <fullName evidence="1">Uncharacterized protein</fullName>
    </submittedName>
</protein>
<evidence type="ECO:0000313" key="1">
    <source>
        <dbReference type="EMBL" id="VFQ98772.1"/>
    </source>
</evidence>
<reference evidence="1 2" key="1">
    <citation type="submission" date="2018-04" db="EMBL/GenBank/DDBJ databases">
        <authorList>
            <person name="Vogel A."/>
        </authorList>
    </citation>
    <scope>NUCLEOTIDE SEQUENCE [LARGE SCALE GENOMIC DNA]</scope>
</reference>
<dbReference type="AlphaFoldDB" id="A0A484NC40"/>
<accession>A0A484NC40</accession>
<dbReference type="Proteomes" id="UP000595140">
    <property type="component" value="Unassembled WGS sequence"/>
</dbReference>
<evidence type="ECO:0000313" key="2">
    <source>
        <dbReference type="Proteomes" id="UP000595140"/>
    </source>
</evidence>
<keyword evidence="2" id="KW-1185">Reference proteome</keyword>
<proteinExistence type="predicted"/>
<organism evidence="1 2">
    <name type="scientific">Cuscuta campestris</name>
    <dbReference type="NCBI Taxonomy" id="132261"/>
    <lineage>
        <taxon>Eukaryota</taxon>
        <taxon>Viridiplantae</taxon>
        <taxon>Streptophyta</taxon>
        <taxon>Embryophyta</taxon>
        <taxon>Tracheophyta</taxon>
        <taxon>Spermatophyta</taxon>
        <taxon>Magnoliopsida</taxon>
        <taxon>eudicotyledons</taxon>
        <taxon>Gunneridae</taxon>
        <taxon>Pentapetalae</taxon>
        <taxon>asterids</taxon>
        <taxon>lamiids</taxon>
        <taxon>Solanales</taxon>
        <taxon>Convolvulaceae</taxon>
        <taxon>Cuscuteae</taxon>
        <taxon>Cuscuta</taxon>
        <taxon>Cuscuta subgen. Grammica</taxon>
        <taxon>Cuscuta sect. Cleistogrammica</taxon>
    </lineage>
</organism>
<dbReference type="EMBL" id="OOIL02006618">
    <property type="protein sequence ID" value="VFQ98772.1"/>
    <property type="molecule type" value="Genomic_DNA"/>
</dbReference>
<sequence>MCCSDFSLFRITRRQHQLYRRFPSKETPLKCLDCSHLDCGDGASDVVVFSFTFDCSELVWDDDPLMLQLL</sequence>